<name>A0D8G9_PARTE</name>
<evidence type="ECO:0008006" key="4">
    <source>
        <dbReference type="Google" id="ProtNLM"/>
    </source>
</evidence>
<accession>A0D8G9</accession>
<keyword evidence="3" id="KW-1185">Reference proteome</keyword>
<dbReference type="OMA" id="MNIDREN"/>
<feature type="transmembrane region" description="Helical" evidence="1">
    <location>
        <begin position="626"/>
        <end position="645"/>
    </location>
</feature>
<reference evidence="2 3" key="1">
    <citation type="journal article" date="2006" name="Nature">
        <title>Global trends of whole-genome duplications revealed by the ciliate Paramecium tetraurelia.</title>
        <authorList>
            <consortium name="Genoscope"/>
            <person name="Aury J.-M."/>
            <person name="Jaillon O."/>
            <person name="Duret L."/>
            <person name="Noel B."/>
            <person name="Jubin C."/>
            <person name="Porcel B.M."/>
            <person name="Segurens B."/>
            <person name="Daubin V."/>
            <person name="Anthouard V."/>
            <person name="Aiach N."/>
            <person name="Arnaiz O."/>
            <person name="Billaut A."/>
            <person name="Beisson J."/>
            <person name="Blanc I."/>
            <person name="Bouhouche K."/>
            <person name="Camara F."/>
            <person name="Duharcourt S."/>
            <person name="Guigo R."/>
            <person name="Gogendeau D."/>
            <person name="Katinka M."/>
            <person name="Keller A.-M."/>
            <person name="Kissmehl R."/>
            <person name="Klotz C."/>
            <person name="Koll F."/>
            <person name="Le Moue A."/>
            <person name="Lepere C."/>
            <person name="Malinsky S."/>
            <person name="Nowacki M."/>
            <person name="Nowak J.K."/>
            <person name="Plattner H."/>
            <person name="Poulain J."/>
            <person name="Ruiz F."/>
            <person name="Serrano V."/>
            <person name="Zagulski M."/>
            <person name="Dessen P."/>
            <person name="Betermier M."/>
            <person name="Weissenbach J."/>
            <person name="Scarpelli C."/>
            <person name="Schachter V."/>
            <person name="Sperling L."/>
            <person name="Meyer E."/>
            <person name="Cohen J."/>
            <person name="Wincker P."/>
        </authorList>
    </citation>
    <scope>NUCLEOTIDE SEQUENCE [LARGE SCALE GENOMIC DNA]</scope>
    <source>
        <strain evidence="2 3">Stock d4-2</strain>
    </source>
</reference>
<feature type="transmembrane region" description="Helical" evidence="1">
    <location>
        <begin position="545"/>
        <end position="567"/>
    </location>
</feature>
<feature type="transmembrane region" description="Helical" evidence="1">
    <location>
        <begin position="802"/>
        <end position="822"/>
    </location>
</feature>
<dbReference type="PANTHER" id="PTHR13018">
    <property type="entry name" value="PROBABLE MEMBRANE PROTEIN DUF221-RELATED"/>
    <property type="match status" value="1"/>
</dbReference>
<feature type="transmembrane region" description="Helical" evidence="1">
    <location>
        <begin position="587"/>
        <end position="605"/>
    </location>
</feature>
<evidence type="ECO:0000313" key="2">
    <source>
        <dbReference type="EMBL" id="CAK79336.1"/>
    </source>
</evidence>
<feature type="transmembrane region" description="Helical" evidence="1">
    <location>
        <begin position="725"/>
        <end position="755"/>
    </location>
</feature>
<dbReference type="EMBL" id="CT868330">
    <property type="protein sequence ID" value="CAK79336.1"/>
    <property type="molecule type" value="Genomic_DNA"/>
</dbReference>
<gene>
    <name evidence="2" type="ORF">GSPATT00014282001</name>
</gene>
<keyword evidence="1" id="KW-0812">Transmembrane</keyword>
<evidence type="ECO:0000313" key="3">
    <source>
        <dbReference type="Proteomes" id="UP000000600"/>
    </source>
</evidence>
<organism evidence="2 3">
    <name type="scientific">Paramecium tetraurelia</name>
    <dbReference type="NCBI Taxonomy" id="5888"/>
    <lineage>
        <taxon>Eukaryota</taxon>
        <taxon>Sar</taxon>
        <taxon>Alveolata</taxon>
        <taxon>Ciliophora</taxon>
        <taxon>Intramacronucleata</taxon>
        <taxon>Oligohymenophorea</taxon>
        <taxon>Peniculida</taxon>
        <taxon>Parameciidae</taxon>
        <taxon>Paramecium</taxon>
    </lineage>
</organism>
<feature type="transmembrane region" description="Helical" evidence="1">
    <location>
        <begin position="142"/>
        <end position="162"/>
    </location>
</feature>
<dbReference type="Proteomes" id="UP000000600">
    <property type="component" value="Unassembled WGS sequence"/>
</dbReference>
<evidence type="ECO:0000256" key="1">
    <source>
        <dbReference type="SAM" id="Phobius"/>
    </source>
</evidence>
<dbReference type="OrthoDB" id="289044at2759"/>
<keyword evidence="1" id="KW-1133">Transmembrane helix</keyword>
<dbReference type="HOGENOM" id="CLU_324789_0_0_1"/>
<dbReference type="GO" id="GO:0005886">
    <property type="term" value="C:plasma membrane"/>
    <property type="evidence" value="ECO:0000318"/>
    <property type="project" value="GO_Central"/>
</dbReference>
<keyword evidence="1" id="KW-0472">Membrane</keyword>
<dbReference type="InParanoid" id="A0D8G9"/>
<dbReference type="RefSeq" id="XP_001446733.1">
    <property type="nucleotide sequence ID" value="XM_001446696.1"/>
</dbReference>
<dbReference type="GeneID" id="5032517"/>
<feature type="transmembrane region" description="Helical" evidence="1">
    <location>
        <begin position="775"/>
        <end position="796"/>
    </location>
</feature>
<proteinExistence type="predicted"/>
<dbReference type="KEGG" id="ptm:GSPATT00014282001"/>
<dbReference type="GO" id="GO:0005227">
    <property type="term" value="F:calcium-activated cation channel activity"/>
    <property type="evidence" value="ECO:0000318"/>
    <property type="project" value="GO_Central"/>
</dbReference>
<feature type="transmembrane region" description="Helical" evidence="1">
    <location>
        <begin position="227"/>
        <end position="245"/>
    </location>
</feature>
<dbReference type="PANTHER" id="PTHR13018:SF83">
    <property type="entry name" value="RRM DOMAIN-CONTAINING PROTEIN"/>
    <property type="match status" value="1"/>
</dbReference>
<sequence>MNNSDNENLIENFEDDQQVYTNQPATLDFNLERQGHVPQQHRFSSTKFRERLSSIDPLEWAKNIKMPENNYYTYPCSYDLAELHRQCHYIQPDQDFLDKTTATECPCCNKQLNRKRINFLTVNMWQLLVQDYGIAAPLYFTFLKFQMILFVIIFCVYGIFFITEVNWTCSDLQNNLCLTDPHLAQEYKDACDLNTIYMFVAIDPFLSQIECSAEEDIKKGGSGFKQVYIQIAVFIIFLMNILLPLEYEIIIRYKQIKYWDKEPINHVTENKKSVYVRHLPYKMTAEEISQTICKAISMNNFDQVAKKSVLFEHKNSIQELVYIYDIHEINEMNIDRENSLLDFMITLEQMRELKETGMITTYSDKQIKTYKSFNLETLDNLFKQQLKDIMFKTQKIKSYLKNGLPYTNKVIIKFETKEQRDAAYLHYRKKWYQNLLIRYEVMKEQNRLKKLQKTQVSDLTSSLYSDSRAVSVDDLQIQSQTVQQARVSVFNQNTQLAKQQYDYSNKYVEQVHYQIGVKRGFRINGIFWENLGMDTFKRLKFRLKAIFTAAIASCLLMGSFELIYFYQNNPNQSERKSNGQLSTWEKILANCLAVLVTFLSSYTTLTILGQMAKSRRSTFTEVEESIMHFFVVIQYFLIQFFPYIATFEIWGGRNKIVACYDLVTLSIHRIIFKQIFHTFHIRHTRFWLRKRKALKNFNPKRFFQGQLNFIMTPAFLSQRGRQFNMLFILTTALCLIYICPVAVLFCLGFTIYIYFWDKYAITHNYQIDKRFTIDIFSHQIKCYQIVVLPFSIYLFLRLFWRFSWVIYSVFSVGIVMIVVIIFKKQIVKFIIFKIFRLRKKNPQTEFREQSFFRSYNKFFENLRIEQLTDILVNLFRSSENEAIKKQSID</sequence>
<dbReference type="AlphaFoldDB" id="A0D8G9"/>
<dbReference type="InterPro" id="IPR045122">
    <property type="entry name" value="Csc1-like"/>
</dbReference>
<protein>
    <recommendedName>
        <fullName evidence="4">CSC1/OSCA1-like cytosolic domain-containing protein</fullName>
    </recommendedName>
</protein>